<accession>W0DKC3</accession>
<dbReference type="PROSITE" id="PS51935">
    <property type="entry name" value="NLPC_P60"/>
    <property type="match status" value="1"/>
</dbReference>
<dbReference type="OrthoDB" id="9807055at2"/>
<dbReference type="KEGG" id="tti:THITH_12280"/>
<dbReference type="InterPro" id="IPR000064">
    <property type="entry name" value="NLP_P60_dom"/>
</dbReference>
<dbReference type="InterPro" id="IPR038765">
    <property type="entry name" value="Papain-like_cys_pep_sf"/>
</dbReference>
<dbReference type="InterPro" id="IPR051202">
    <property type="entry name" value="Peptidase_C40"/>
</dbReference>
<feature type="signal peptide" evidence="5">
    <location>
        <begin position="1"/>
        <end position="18"/>
    </location>
</feature>
<dbReference type="AlphaFoldDB" id="W0DKC3"/>
<dbReference type="Proteomes" id="UP000005289">
    <property type="component" value="Chromosome"/>
</dbReference>
<dbReference type="HOGENOM" id="CLU_016043_7_0_6"/>
<feature type="chain" id="PRO_5004787656" description="NlpC/P60 domain-containing protein" evidence="5">
    <location>
        <begin position="19"/>
        <end position="157"/>
    </location>
</feature>
<evidence type="ECO:0000256" key="1">
    <source>
        <dbReference type="ARBA" id="ARBA00007074"/>
    </source>
</evidence>
<organism evidence="7 8">
    <name type="scientific">Thioalkalivibrio paradoxus ARh 1</name>
    <dbReference type="NCBI Taxonomy" id="713585"/>
    <lineage>
        <taxon>Bacteria</taxon>
        <taxon>Pseudomonadati</taxon>
        <taxon>Pseudomonadota</taxon>
        <taxon>Gammaproteobacteria</taxon>
        <taxon>Chromatiales</taxon>
        <taxon>Ectothiorhodospiraceae</taxon>
        <taxon>Thioalkalivibrio</taxon>
    </lineage>
</organism>
<dbReference type="RefSeq" id="WP_006748354.1">
    <property type="nucleotide sequence ID" value="NZ_CP007029.1"/>
</dbReference>
<dbReference type="STRING" id="713585.THITH_12280"/>
<feature type="domain" description="NlpC/P60" evidence="6">
    <location>
        <begin position="32"/>
        <end position="156"/>
    </location>
</feature>
<comment type="similarity">
    <text evidence="1">Belongs to the peptidase C40 family.</text>
</comment>
<dbReference type="PANTHER" id="PTHR47053:SF1">
    <property type="entry name" value="MUREIN DD-ENDOPEPTIDASE MEPH-RELATED"/>
    <property type="match status" value="1"/>
</dbReference>
<keyword evidence="8" id="KW-1185">Reference proteome</keyword>
<keyword evidence="4" id="KW-0788">Thiol protease</keyword>
<evidence type="ECO:0000256" key="4">
    <source>
        <dbReference type="ARBA" id="ARBA00022807"/>
    </source>
</evidence>
<keyword evidence="3" id="KW-0378">Hydrolase</keyword>
<evidence type="ECO:0000256" key="2">
    <source>
        <dbReference type="ARBA" id="ARBA00022670"/>
    </source>
</evidence>
<dbReference type="Pfam" id="PF00877">
    <property type="entry name" value="NLPC_P60"/>
    <property type="match status" value="1"/>
</dbReference>
<evidence type="ECO:0000259" key="6">
    <source>
        <dbReference type="PROSITE" id="PS51935"/>
    </source>
</evidence>
<dbReference type="GO" id="GO:0008234">
    <property type="term" value="F:cysteine-type peptidase activity"/>
    <property type="evidence" value="ECO:0007669"/>
    <property type="project" value="UniProtKB-KW"/>
</dbReference>
<keyword evidence="2" id="KW-0645">Protease</keyword>
<dbReference type="GO" id="GO:0006508">
    <property type="term" value="P:proteolysis"/>
    <property type="evidence" value="ECO:0007669"/>
    <property type="project" value="UniProtKB-KW"/>
</dbReference>
<protein>
    <recommendedName>
        <fullName evidence="6">NlpC/P60 domain-containing protein</fullName>
    </recommendedName>
</protein>
<dbReference type="EMBL" id="CP007029">
    <property type="protein sequence ID" value="AHE98906.1"/>
    <property type="molecule type" value="Genomic_DNA"/>
</dbReference>
<reference evidence="7 8" key="1">
    <citation type="submission" date="2013-12" db="EMBL/GenBank/DDBJ databases">
        <authorList>
            <consortium name="DOE Joint Genome Institute"/>
            <person name="Muyzer G."/>
            <person name="Huntemann M."/>
            <person name="Han J."/>
            <person name="Chen A."/>
            <person name="Kyrpides N."/>
            <person name="Mavromatis K."/>
            <person name="Markowitz V."/>
            <person name="Palaniappan K."/>
            <person name="Ivanova N."/>
            <person name="Schaumberg A."/>
            <person name="Pati A."/>
            <person name="Liolios K."/>
            <person name="Nordberg H.P."/>
            <person name="Cantor M.N."/>
            <person name="Hua S.X."/>
            <person name="Woyke T."/>
        </authorList>
    </citation>
    <scope>NUCLEOTIDE SEQUENCE [LARGE SCALE GENOMIC DNA]</scope>
    <source>
        <strain evidence="7 8">ARh 1</strain>
    </source>
</reference>
<dbReference type="SUPFAM" id="SSF54001">
    <property type="entry name" value="Cysteine proteinases"/>
    <property type="match status" value="1"/>
</dbReference>
<keyword evidence="5" id="KW-0732">Signal</keyword>
<dbReference type="PANTHER" id="PTHR47053">
    <property type="entry name" value="MUREIN DD-ENDOPEPTIDASE MEPH-RELATED"/>
    <property type="match status" value="1"/>
</dbReference>
<evidence type="ECO:0000313" key="8">
    <source>
        <dbReference type="Proteomes" id="UP000005289"/>
    </source>
</evidence>
<proteinExistence type="inferred from homology"/>
<name>W0DKC3_9GAMM</name>
<evidence type="ECO:0000256" key="5">
    <source>
        <dbReference type="SAM" id="SignalP"/>
    </source>
</evidence>
<evidence type="ECO:0000256" key="3">
    <source>
        <dbReference type="ARBA" id="ARBA00022801"/>
    </source>
</evidence>
<sequence>MTAIGPTGILLLSVGLVAACAGTPAREPAGDTSWTDTGLARSEVVLAALGHLDAPYRYGGLDCSALVQRAYRQAGVDHVPRTTAEQAHLARRIPPARVQPGDVLFFATRGNRIDHVGVFIGEGRFVHAPSSQGRVRIEPLASSYWQPRLRKAGHFFE</sequence>
<gene>
    <name evidence="7" type="ORF">THITH_12280</name>
</gene>
<dbReference type="Gene3D" id="3.90.1720.10">
    <property type="entry name" value="endopeptidase domain like (from Nostoc punctiforme)"/>
    <property type="match status" value="1"/>
</dbReference>
<evidence type="ECO:0000313" key="7">
    <source>
        <dbReference type="EMBL" id="AHE98906.1"/>
    </source>
</evidence>